<dbReference type="AlphaFoldDB" id="X0TWD6"/>
<proteinExistence type="predicted"/>
<organism evidence="1">
    <name type="scientific">marine sediment metagenome</name>
    <dbReference type="NCBI Taxonomy" id="412755"/>
    <lineage>
        <taxon>unclassified sequences</taxon>
        <taxon>metagenomes</taxon>
        <taxon>ecological metagenomes</taxon>
    </lineage>
</organism>
<sequence>MFSFDGRLVHIMLDIDNQLETMMPTALMGSVVG</sequence>
<dbReference type="EMBL" id="BARS01010811">
    <property type="protein sequence ID" value="GAF97574.1"/>
    <property type="molecule type" value="Genomic_DNA"/>
</dbReference>
<comment type="caution">
    <text evidence="1">The sequence shown here is derived from an EMBL/GenBank/DDBJ whole genome shotgun (WGS) entry which is preliminary data.</text>
</comment>
<reference evidence="1" key="1">
    <citation type="journal article" date="2014" name="Front. Microbiol.">
        <title>High frequency of phylogenetically diverse reductive dehalogenase-homologous genes in deep subseafloor sedimentary metagenomes.</title>
        <authorList>
            <person name="Kawai M."/>
            <person name="Futagami T."/>
            <person name="Toyoda A."/>
            <person name="Takaki Y."/>
            <person name="Nishi S."/>
            <person name="Hori S."/>
            <person name="Arai W."/>
            <person name="Tsubouchi T."/>
            <person name="Morono Y."/>
            <person name="Uchiyama I."/>
            <person name="Ito T."/>
            <person name="Fujiyama A."/>
            <person name="Inagaki F."/>
            <person name="Takami H."/>
        </authorList>
    </citation>
    <scope>NUCLEOTIDE SEQUENCE</scope>
    <source>
        <strain evidence="1">Expedition CK06-06</strain>
    </source>
</reference>
<evidence type="ECO:0000313" key="1">
    <source>
        <dbReference type="EMBL" id="GAF97574.1"/>
    </source>
</evidence>
<accession>X0TWD6</accession>
<gene>
    <name evidence="1" type="ORF">S01H1_19899</name>
</gene>
<protein>
    <submittedName>
        <fullName evidence="1">Uncharacterized protein</fullName>
    </submittedName>
</protein>
<name>X0TWD6_9ZZZZ</name>
<feature type="non-terminal residue" evidence="1">
    <location>
        <position position="33"/>
    </location>
</feature>